<keyword evidence="2" id="KW-1185">Reference proteome</keyword>
<proteinExistence type="predicted"/>
<reference evidence="2" key="1">
    <citation type="journal article" date="2022" name="Mol. Ecol. Resour.">
        <title>The genomes of chicory, endive, great burdock and yacon provide insights into Asteraceae palaeo-polyploidization history and plant inulin production.</title>
        <authorList>
            <person name="Fan W."/>
            <person name="Wang S."/>
            <person name="Wang H."/>
            <person name="Wang A."/>
            <person name="Jiang F."/>
            <person name="Liu H."/>
            <person name="Zhao H."/>
            <person name="Xu D."/>
            <person name="Zhang Y."/>
        </authorList>
    </citation>
    <scope>NUCLEOTIDE SEQUENCE [LARGE SCALE GENOMIC DNA]</scope>
    <source>
        <strain evidence="2">cv. Niubang</strain>
    </source>
</reference>
<dbReference type="EMBL" id="CM042057">
    <property type="protein sequence ID" value="KAI3692641.1"/>
    <property type="molecule type" value="Genomic_DNA"/>
</dbReference>
<organism evidence="1 2">
    <name type="scientific">Arctium lappa</name>
    <name type="common">Greater burdock</name>
    <name type="synonym">Lappa major</name>
    <dbReference type="NCBI Taxonomy" id="4217"/>
    <lineage>
        <taxon>Eukaryota</taxon>
        <taxon>Viridiplantae</taxon>
        <taxon>Streptophyta</taxon>
        <taxon>Embryophyta</taxon>
        <taxon>Tracheophyta</taxon>
        <taxon>Spermatophyta</taxon>
        <taxon>Magnoliopsida</taxon>
        <taxon>eudicotyledons</taxon>
        <taxon>Gunneridae</taxon>
        <taxon>Pentapetalae</taxon>
        <taxon>asterids</taxon>
        <taxon>campanulids</taxon>
        <taxon>Asterales</taxon>
        <taxon>Asteraceae</taxon>
        <taxon>Carduoideae</taxon>
        <taxon>Cardueae</taxon>
        <taxon>Arctiinae</taxon>
        <taxon>Arctium</taxon>
    </lineage>
</organism>
<protein>
    <submittedName>
        <fullName evidence="1">Uncharacterized protein</fullName>
    </submittedName>
</protein>
<comment type="caution">
    <text evidence="1">The sequence shown here is derived from an EMBL/GenBank/DDBJ whole genome shotgun (WGS) entry which is preliminary data.</text>
</comment>
<name>A0ACB8Z5A0_ARCLA</name>
<dbReference type="Proteomes" id="UP001055879">
    <property type="component" value="Linkage Group LG11"/>
</dbReference>
<evidence type="ECO:0000313" key="1">
    <source>
        <dbReference type="EMBL" id="KAI3692641.1"/>
    </source>
</evidence>
<accession>A0ACB8Z5A0</accession>
<evidence type="ECO:0000313" key="2">
    <source>
        <dbReference type="Proteomes" id="UP001055879"/>
    </source>
</evidence>
<gene>
    <name evidence="1" type="ORF">L6452_32462</name>
</gene>
<reference evidence="1 2" key="2">
    <citation type="journal article" date="2022" name="Mol. Ecol. Resour.">
        <title>The genomes of chicory, endive, great burdock and yacon provide insights into Asteraceae paleo-polyploidization history and plant inulin production.</title>
        <authorList>
            <person name="Fan W."/>
            <person name="Wang S."/>
            <person name="Wang H."/>
            <person name="Wang A."/>
            <person name="Jiang F."/>
            <person name="Liu H."/>
            <person name="Zhao H."/>
            <person name="Xu D."/>
            <person name="Zhang Y."/>
        </authorList>
    </citation>
    <scope>NUCLEOTIDE SEQUENCE [LARGE SCALE GENOMIC DNA]</scope>
    <source>
        <strain evidence="2">cv. Niubang</strain>
    </source>
</reference>
<sequence length="77" mass="8643">MLKRVIFIWSSSFCLPKTLPLEMLTTPLAAAGCGRCYVQLKKQSSQPLRAHFVLPRRALVFMPSKSQNCLLTVYGAE</sequence>